<evidence type="ECO:0000256" key="6">
    <source>
        <dbReference type="NCBIfam" id="TIGR01744"/>
    </source>
</evidence>
<evidence type="ECO:0000256" key="5">
    <source>
        <dbReference type="HAMAP-Rule" id="MF_01184"/>
    </source>
</evidence>
<dbReference type="CDD" id="cd06223">
    <property type="entry name" value="PRTases_typeI"/>
    <property type="match status" value="1"/>
</dbReference>
<keyword evidence="3 5" id="KW-0808">Transferase</keyword>
<comment type="catalytic activity">
    <reaction evidence="5">
        <text>XMP + diphosphate = xanthine + 5-phospho-alpha-D-ribose 1-diphosphate</text>
        <dbReference type="Rhea" id="RHEA:10800"/>
        <dbReference type="ChEBI" id="CHEBI:17712"/>
        <dbReference type="ChEBI" id="CHEBI:33019"/>
        <dbReference type="ChEBI" id="CHEBI:57464"/>
        <dbReference type="ChEBI" id="CHEBI:58017"/>
        <dbReference type="EC" id="2.4.2.22"/>
    </reaction>
</comment>
<dbReference type="InterPro" id="IPR050118">
    <property type="entry name" value="Pur/Pyrimidine_PRTase"/>
</dbReference>
<dbReference type="InterPro" id="IPR010079">
    <property type="entry name" value="Xanthine_PRibTrfase"/>
</dbReference>
<dbReference type="InterPro" id="IPR000836">
    <property type="entry name" value="PRTase_dom"/>
</dbReference>
<comment type="subcellular location">
    <subcellularLocation>
        <location evidence="5">Cytoplasm</location>
    </subcellularLocation>
</comment>
<dbReference type="GO" id="GO:0046110">
    <property type="term" value="P:xanthine metabolic process"/>
    <property type="evidence" value="ECO:0007669"/>
    <property type="project" value="UniProtKB-UniRule"/>
</dbReference>
<dbReference type="InterPro" id="IPR029057">
    <property type="entry name" value="PRTase-like"/>
</dbReference>
<keyword evidence="4 5" id="KW-0660">Purine salvage</keyword>
<feature type="binding site" evidence="5">
    <location>
        <position position="27"/>
    </location>
    <ligand>
        <name>xanthine</name>
        <dbReference type="ChEBI" id="CHEBI:17712"/>
    </ligand>
</feature>
<dbReference type="HAMAP" id="MF_01184">
    <property type="entry name" value="XPRTase"/>
    <property type="match status" value="1"/>
</dbReference>
<feature type="binding site" evidence="5">
    <location>
        <position position="20"/>
    </location>
    <ligand>
        <name>xanthine</name>
        <dbReference type="ChEBI" id="CHEBI:17712"/>
    </ligand>
</feature>
<name>A0A2N5NCV4_9BACL</name>
<sequence length="211" mass="22539">MEKLEQRIRQEGLILSDKVLKVDSFLNHQVDTRLALEIGQEFARIFAGRGITKVLTIEASGIQFAMAAGIALDVPFLYAKKKKAVTLTENLFTSEVVSFTRGETYQVSISQSYLTPQDRVLIVDDFLATGAALVGLVDIVKQSGAELRGVGCVIEKSFQEGRGLLEALGVEVHSLARIASMRPGEVTYVREAEAASAASAAAGGPSGGSHV</sequence>
<feature type="binding site" evidence="5">
    <location>
        <begin position="128"/>
        <end position="132"/>
    </location>
    <ligand>
        <name>5-phospho-alpha-D-ribose 1-diphosphate</name>
        <dbReference type="ChEBI" id="CHEBI:58017"/>
    </ligand>
</feature>
<dbReference type="Proteomes" id="UP000234789">
    <property type="component" value="Unassembled WGS sequence"/>
</dbReference>
<dbReference type="AlphaFoldDB" id="A0A2N5NCV4"/>
<keyword evidence="2 5" id="KW-0328">Glycosyltransferase</keyword>
<evidence type="ECO:0000256" key="2">
    <source>
        <dbReference type="ARBA" id="ARBA00022676"/>
    </source>
</evidence>
<dbReference type="RefSeq" id="WP_101807550.1">
    <property type="nucleotide sequence ID" value="NZ_NFEZ01000001.1"/>
</dbReference>
<dbReference type="UniPathway" id="UPA00602">
    <property type="reaction ID" value="UER00658"/>
</dbReference>
<evidence type="ECO:0000313" key="9">
    <source>
        <dbReference type="Proteomes" id="UP000234789"/>
    </source>
</evidence>
<gene>
    <name evidence="5" type="primary">xpt</name>
    <name evidence="8" type="ORF">B8V81_0304</name>
</gene>
<evidence type="ECO:0000256" key="4">
    <source>
        <dbReference type="ARBA" id="ARBA00022726"/>
    </source>
</evidence>
<dbReference type="GO" id="GO:0032265">
    <property type="term" value="P:XMP salvage"/>
    <property type="evidence" value="ECO:0007669"/>
    <property type="project" value="UniProtKB-UniRule"/>
</dbReference>
<dbReference type="Gene3D" id="3.40.50.2020">
    <property type="match status" value="1"/>
</dbReference>
<evidence type="ECO:0000256" key="3">
    <source>
        <dbReference type="ARBA" id="ARBA00022679"/>
    </source>
</evidence>
<comment type="caution">
    <text evidence="8">The sequence shown here is derived from an EMBL/GenBank/DDBJ whole genome shotgun (WGS) entry which is preliminary data.</text>
</comment>
<dbReference type="GO" id="GO:0006166">
    <property type="term" value="P:purine ribonucleoside salvage"/>
    <property type="evidence" value="ECO:0007669"/>
    <property type="project" value="UniProtKB-KW"/>
</dbReference>
<evidence type="ECO:0000259" key="7">
    <source>
        <dbReference type="Pfam" id="PF00156"/>
    </source>
</evidence>
<comment type="pathway">
    <text evidence="5">Purine metabolism; XMP biosynthesis via salvage pathway; XMP from xanthine: step 1/1.</text>
</comment>
<dbReference type="NCBIfam" id="NF006671">
    <property type="entry name" value="PRK09219.1"/>
    <property type="match status" value="1"/>
</dbReference>
<comment type="similarity">
    <text evidence="5">Belongs to the purine/pyrimidine phosphoribosyltransferase family. Xpt subfamily.</text>
</comment>
<dbReference type="GO" id="GO:0005737">
    <property type="term" value="C:cytoplasm"/>
    <property type="evidence" value="ECO:0007669"/>
    <property type="project" value="UniProtKB-SubCell"/>
</dbReference>
<dbReference type="PANTHER" id="PTHR43864">
    <property type="entry name" value="HYPOXANTHINE/GUANINE PHOSPHORIBOSYLTRANSFERASE"/>
    <property type="match status" value="1"/>
</dbReference>
<accession>A0A2N5NCV4</accession>
<keyword evidence="1 5" id="KW-0963">Cytoplasm</keyword>
<dbReference type="GO" id="GO:0000310">
    <property type="term" value="F:xanthine phosphoribosyltransferase activity"/>
    <property type="evidence" value="ECO:0007669"/>
    <property type="project" value="UniProtKB-UniRule"/>
</dbReference>
<evidence type="ECO:0000313" key="8">
    <source>
        <dbReference type="EMBL" id="PLT48172.1"/>
    </source>
</evidence>
<dbReference type="PANTHER" id="PTHR43864:SF1">
    <property type="entry name" value="XANTHINE PHOSPHORIBOSYLTRANSFERASE"/>
    <property type="match status" value="1"/>
</dbReference>
<keyword evidence="9" id="KW-1185">Reference proteome</keyword>
<comment type="subunit">
    <text evidence="5">Homodimer.</text>
</comment>
<dbReference type="EMBL" id="NFEZ01000001">
    <property type="protein sequence ID" value="PLT48172.1"/>
    <property type="molecule type" value="Genomic_DNA"/>
</dbReference>
<evidence type="ECO:0000256" key="1">
    <source>
        <dbReference type="ARBA" id="ARBA00022490"/>
    </source>
</evidence>
<organism evidence="8 9">
    <name type="scientific">Paenibacillus pasadenensis</name>
    <dbReference type="NCBI Taxonomy" id="217090"/>
    <lineage>
        <taxon>Bacteria</taxon>
        <taxon>Bacillati</taxon>
        <taxon>Bacillota</taxon>
        <taxon>Bacilli</taxon>
        <taxon>Bacillales</taxon>
        <taxon>Paenibacillaceae</taxon>
        <taxon>Paenibacillus</taxon>
    </lineage>
</organism>
<feature type="binding site" evidence="5">
    <location>
        <position position="156"/>
    </location>
    <ligand>
        <name>xanthine</name>
        <dbReference type="ChEBI" id="CHEBI:17712"/>
    </ligand>
</feature>
<proteinExistence type="inferred from homology"/>
<dbReference type="NCBIfam" id="TIGR01744">
    <property type="entry name" value="XPRTase"/>
    <property type="match status" value="1"/>
</dbReference>
<feature type="domain" description="Phosphoribosyltransferase" evidence="7">
    <location>
        <begin position="47"/>
        <end position="156"/>
    </location>
</feature>
<reference evidence="8 9" key="1">
    <citation type="submission" date="2017-05" db="EMBL/GenBank/DDBJ databases">
        <title>Functional genome analysis of Paenibacillus pasadenensis strain R16: insights on endophytic life style and antifungal activity.</title>
        <authorList>
            <person name="Passera A."/>
            <person name="Marcolungo L."/>
            <person name="Casati P."/>
            <person name="Brasca M."/>
            <person name="Quaglino F."/>
            <person name="Delledonne M."/>
        </authorList>
    </citation>
    <scope>NUCLEOTIDE SEQUENCE [LARGE SCALE GENOMIC DNA]</scope>
    <source>
        <strain evidence="8 9">R16</strain>
    </source>
</reference>
<dbReference type="SUPFAM" id="SSF53271">
    <property type="entry name" value="PRTase-like"/>
    <property type="match status" value="1"/>
</dbReference>
<dbReference type="Pfam" id="PF00156">
    <property type="entry name" value="Pribosyltran"/>
    <property type="match status" value="1"/>
</dbReference>
<dbReference type="EC" id="2.4.2.22" evidence="5 6"/>
<comment type="function">
    <text evidence="5">Converts the preformed base xanthine, a product of nucleic acid breakdown, to xanthosine 5'-monophosphate (XMP), so it can be reused for RNA or DNA synthesis.</text>
</comment>
<protein>
    <recommendedName>
        <fullName evidence="5 6">Xanthine phosphoribosyltransferase</fullName>
        <shortName evidence="5">XPRTase</shortName>
        <ecNumber evidence="5 6">2.4.2.22</ecNumber>
    </recommendedName>
</protein>